<keyword evidence="1" id="KW-0175">Coiled coil</keyword>
<evidence type="ECO:0000313" key="2">
    <source>
        <dbReference type="EMBL" id="KAL2493717.1"/>
    </source>
</evidence>
<name>A0ABD1S1G5_9LAMI</name>
<dbReference type="Proteomes" id="UP001604277">
    <property type="component" value="Unassembled WGS sequence"/>
</dbReference>
<dbReference type="EMBL" id="JBFOLJ010000011">
    <property type="protein sequence ID" value="KAL2493734.1"/>
    <property type="molecule type" value="Genomic_DNA"/>
</dbReference>
<reference evidence="4" key="2">
    <citation type="submission" date="2024-07" db="EMBL/GenBank/DDBJ databases">
        <title>Two chromosome-level genome assemblies of Korean endemic species Abeliophyllum distichum and Forsythia ovata (Oleaceae).</title>
        <authorList>
            <person name="Jang H."/>
        </authorList>
    </citation>
    <scope>NUCLEOTIDE SEQUENCE [LARGE SCALE GENOMIC DNA]</scope>
</reference>
<dbReference type="EMBL" id="JBFOLJ010000011">
    <property type="protein sequence ID" value="KAL2493717.1"/>
    <property type="molecule type" value="Genomic_DNA"/>
</dbReference>
<accession>A0ABD1S1G5</accession>
<reference evidence="2" key="1">
    <citation type="submission" date="2024-07" db="EMBL/GenBank/DDBJ databases">
        <title>Two chromosome-level genome assemblies of Korean endemic species Abeliophyllum distichum and Forsythia ovata (Oleaceae).</title>
        <authorList>
            <person name="Mun J.H."/>
        </authorList>
    </citation>
    <scope>NUCLEOTIDE SEQUENCE</scope>
    <source>
        <strain evidence="2">KNKB202402200001</strain>
        <tissue evidence="2">Leaf</tissue>
    </source>
</reference>
<keyword evidence="4" id="KW-1185">Reference proteome</keyword>
<dbReference type="AlphaFoldDB" id="A0ABD1S1G5"/>
<feature type="coiled-coil region" evidence="1">
    <location>
        <begin position="48"/>
        <end position="96"/>
    </location>
</feature>
<proteinExistence type="predicted"/>
<comment type="caution">
    <text evidence="2">The sequence shown here is derived from an EMBL/GenBank/DDBJ whole genome shotgun (WGS) entry which is preliminary data.</text>
</comment>
<protein>
    <submittedName>
        <fullName evidence="2">Uncharacterized protein</fullName>
    </submittedName>
</protein>
<gene>
    <name evidence="2" type="ORF">Fot_37474</name>
    <name evidence="3" type="ORF">Fot_37491</name>
</gene>
<evidence type="ECO:0000256" key="1">
    <source>
        <dbReference type="SAM" id="Coils"/>
    </source>
</evidence>
<evidence type="ECO:0000313" key="3">
    <source>
        <dbReference type="EMBL" id="KAL2493734.1"/>
    </source>
</evidence>
<sequence length="133" mass="14633">MLPNHLQRTTVTVDSFWTDGWASYSAKSSTEAKLNDVKAVVARSMVLIKEAEGSLNESKQKLRIVADEVDKLNVDLQTAKSNVAELSKRYAHATRAQELMAKAVEEANEHMSSLVDKVAEPENALDSLKAECS</sequence>
<organism evidence="2 4">
    <name type="scientific">Forsythia ovata</name>
    <dbReference type="NCBI Taxonomy" id="205694"/>
    <lineage>
        <taxon>Eukaryota</taxon>
        <taxon>Viridiplantae</taxon>
        <taxon>Streptophyta</taxon>
        <taxon>Embryophyta</taxon>
        <taxon>Tracheophyta</taxon>
        <taxon>Spermatophyta</taxon>
        <taxon>Magnoliopsida</taxon>
        <taxon>eudicotyledons</taxon>
        <taxon>Gunneridae</taxon>
        <taxon>Pentapetalae</taxon>
        <taxon>asterids</taxon>
        <taxon>lamiids</taxon>
        <taxon>Lamiales</taxon>
        <taxon>Oleaceae</taxon>
        <taxon>Forsythieae</taxon>
        <taxon>Forsythia</taxon>
    </lineage>
</organism>
<evidence type="ECO:0000313" key="4">
    <source>
        <dbReference type="Proteomes" id="UP001604277"/>
    </source>
</evidence>